<keyword evidence="2" id="KW-1185">Reference proteome</keyword>
<dbReference type="Proteomes" id="UP000008909">
    <property type="component" value="Unassembled WGS sequence"/>
</dbReference>
<organism evidence="1 2">
    <name type="scientific">Clonorchis sinensis</name>
    <name type="common">Chinese liver fluke</name>
    <dbReference type="NCBI Taxonomy" id="79923"/>
    <lineage>
        <taxon>Eukaryota</taxon>
        <taxon>Metazoa</taxon>
        <taxon>Spiralia</taxon>
        <taxon>Lophotrochozoa</taxon>
        <taxon>Platyhelminthes</taxon>
        <taxon>Trematoda</taxon>
        <taxon>Digenea</taxon>
        <taxon>Opisthorchiida</taxon>
        <taxon>Opisthorchiata</taxon>
        <taxon>Opisthorchiidae</taxon>
        <taxon>Clonorchis</taxon>
    </lineage>
</organism>
<reference key="2">
    <citation type="submission" date="2011-10" db="EMBL/GenBank/DDBJ databases">
        <title>The genome and transcriptome sequence of Clonorchis sinensis provide insights into the carcinogenic liver fluke.</title>
        <authorList>
            <person name="Wang X."/>
            <person name="Huang Y."/>
            <person name="Chen W."/>
            <person name="Liu H."/>
            <person name="Guo L."/>
            <person name="Chen Y."/>
            <person name="Luo F."/>
            <person name="Zhou W."/>
            <person name="Sun J."/>
            <person name="Mao Q."/>
            <person name="Liang P."/>
            <person name="Zhou C."/>
            <person name="Tian Y."/>
            <person name="Men J."/>
            <person name="Lv X."/>
            <person name="Huang L."/>
            <person name="Zhou J."/>
            <person name="Hu Y."/>
            <person name="Li R."/>
            <person name="Zhang F."/>
            <person name="Lei H."/>
            <person name="Li X."/>
            <person name="Hu X."/>
            <person name="Liang C."/>
            <person name="Xu J."/>
            <person name="Wu Z."/>
            <person name="Yu X."/>
        </authorList>
    </citation>
    <scope>NUCLEOTIDE SEQUENCE</scope>
    <source>
        <strain>Henan</strain>
    </source>
</reference>
<reference evidence="1" key="1">
    <citation type="journal article" date="2011" name="Genome Biol.">
        <title>The draft genome of the carcinogenic human liver fluke Clonorchis sinensis.</title>
        <authorList>
            <person name="Wang X."/>
            <person name="Chen W."/>
            <person name="Huang Y."/>
            <person name="Sun J."/>
            <person name="Men J."/>
            <person name="Liu H."/>
            <person name="Luo F."/>
            <person name="Guo L."/>
            <person name="Lv X."/>
            <person name="Deng C."/>
            <person name="Zhou C."/>
            <person name="Fan Y."/>
            <person name="Li X."/>
            <person name="Huang L."/>
            <person name="Hu Y."/>
            <person name="Liang C."/>
            <person name="Hu X."/>
            <person name="Xu J."/>
            <person name="Yu X."/>
        </authorList>
    </citation>
    <scope>NUCLEOTIDE SEQUENCE [LARGE SCALE GENOMIC DNA]</scope>
    <source>
        <strain evidence="1">Henan</strain>
    </source>
</reference>
<evidence type="ECO:0000313" key="2">
    <source>
        <dbReference type="Proteomes" id="UP000008909"/>
    </source>
</evidence>
<sequence>MGDRIIRKWTPASDSDNPFYLSMYKTTQQYLADEMNERSFTRYSLSRNTGITKMAQFVICREVYGTFHKAVIFVRLYDICFTSHGQTCRLVGDIAIERILDAAVADTSPKMIVELRHLQVFDSRCLRTVANAGWCRQIRETVGTCSGFKAHYSQEYELLISSNENENGLHPFFRFASGQECKRVETLVRAVHRFKVYMETKTLMKASPQRMFEFDRVKVRVNSGVSHTVKFIIFGNIITIVIFDNNSR</sequence>
<evidence type="ECO:0000313" key="1">
    <source>
        <dbReference type="EMBL" id="GAA54066.1"/>
    </source>
</evidence>
<gene>
    <name evidence="1" type="ORF">CLF_112076</name>
</gene>
<accession>G7YM85</accession>
<dbReference type="EMBL" id="DF143706">
    <property type="protein sequence ID" value="GAA54066.1"/>
    <property type="molecule type" value="Genomic_DNA"/>
</dbReference>
<proteinExistence type="predicted"/>
<dbReference type="AlphaFoldDB" id="G7YM85"/>
<name>G7YM85_CLOSI</name>
<protein>
    <submittedName>
        <fullName evidence="1">Uncharacterized protein</fullName>
    </submittedName>
</protein>